<feature type="domain" description="NTF2-like" evidence="2">
    <location>
        <begin position="71"/>
        <end position="208"/>
    </location>
</feature>
<dbReference type="EMBL" id="LVYI01000009">
    <property type="protein sequence ID" value="OAP56296.1"/>
    <property type="molecule type" value="Genomic_DNA"/>
</dbReference>
<dbReference type="STRING" id="1367422.A0A178ZA03"/>
<dbReference type="Proteomes" id="UP000078343">
    <property type="component" value="Unassembled WGS sequence"/>
</dbReference>
<dbReference type="Pfam" id="PF26534">
    <property type="entry name" value="NTF2_7"/>
    <property type="match status" value="1"/>
</dbReference>
<dbReference type="OrthoDB" id="5596743at2759"/>
<reference evidence="3 4" key="1">
    <citation type="submission" date="2016-04" db="EMBL/GenBank/DDBJ databases">
        <title>Draft genome of Fonsecaea erecta CBS 125763.</title>
        <authorList>
            <person name="Weiss V.A."/>
            <person name="Vicente V.A."/>
            <person name="Raittz R.T."/>
            <person name="Moreno L.F."/>
            <person name="De Souza E.M."/>
            <person name="Pedrosa F.O."/>
            <person name="Steffens M.B."/>
            <person name="Faoro H."/>
            <person name="Tadra-Sfeir M.Z."/>
            <person name="Najafzadeh M.J."/>
            <person name="Felipe M.S."/>
            <person name="Teixeira M."/>
            <person name="Sun J."/>
            <person name="Xi L."/>
            <person name="Gomes R."/>
            <person name="De Azevedo C.M."/>
            <person name="Salgado C.G."/>
            <person name="Da Silva M.B."/>
            <person name="Nascimento M.F."/>
            <person name="Queiroz-Telles F."/>
            <person name="Attili D.S."/>
            <person name="Gorbushina A."/>
        </authorList>
    </citation>
    <scope>NUCLEOTIDE SEQUENCE [LARGE SCALE GENOMIC DNA]</scope>
    <source>
        <strain evidence="3 4">CBS 125763</strain>
    </source>
</reference>
<comment type="caution">
    <text evidence="3">The sequence shown here is derived from an EMBL/GenBank/DDBJ whole genome shotgun (WGS) entry which is preliminary data.</text>
</comment>
<sequence>MWSSAIAVLFLASASSAAFFDLLVRATKPCPSVADTIIATSTLSVVVPPVTVTVTPSVPLPTASDLPPTGCLSDAQATDIVSAWKTILTSPDRASASAAAQALIADEYLETSDSINSLAGNSLGNATFSDKDSFIAAVLSNPPIPLLTTLDLFHDCSRIAFYWAASGVGSGVQDVRGVDLLYVTDDREHINMAMVEFNSLAWAKDVGWQIVRANGTKY</sequence>
<keyword evidence="4" id="KW-1185">Reference proteome</keyword>
<name>A0A178ZA03_9EURO</name>
<evidence type="ECO:0000313" key="3">
    <source>
        <dbReference type="EMBL" id="OAP56296.1"/>
    </source>
</evidence>
<dbReference type="AlphaFoldDB" id="A0A178ZA03"/>
<protein>
    <recommendedName>
        <fullName evidence="2">NTF2-like domain-containing protein</fullName>
    </recommendedName>
</protein>
<keyword evidence="1" id="KW-0732">Signal</keyword>
<evidence type="ECO:0000313" key="4">
    <source>
        <dbReference type="Proteomes" id="UP000078343"/>
    </source>
</evidence>
<gene>
    <name evidence="3" type="ORF">AYL99_09475</name>
</gene>
<dbReference type="GeneID" id="30013643"/>
<feature type="chain" id="PRO_5008098385" description="NTF2-like domain-containing protein" evidence="1">
    <location>
        <begin position="18"/>
        <end position="218"/>
    </location>
</feature>
<feature type="signal peptide" evidence="1">
    <location>
        <begin position="1"/>
        <end position="17"/>
    </location>
</feature>
<dbReference type="InterPro" id="IPR058645">
    <property type="entry name" value="NTF2-like_dom_7"/>
</dbReference>
<evidence type="ECO:0000259" key="2">
    <source>
        <dbReference type="Pfam" id="PF26534"/>
    </source>
</evidence>
<organism evidence="3 4">
    <name type="scientific">Fonsecaea erecta</name>
    <dbReference type="NCBI Taxonomy" id="1367422"/>
    <lineage>
        <taxon>Eukaryota</taxon>
        <taxon>Fungi</taxon>
        <taxon>Dikarya</taxon>
        <taxon>Ascomycota</taxon>
        <taxon>Pezizomycotina</taxon>
        <taxon>Eurotiomycetes</taxon>
        <taxon>Chaetothyriomycetidae</taxon>
        <taxon>Chaetothyriales</taxon>
        <taxon>Herpotrichiellaceae</taxon>
        <taxon>Fonsecaea</taxon>
    </lineage>
</organism>
<accession>A0A178ZA03</accession>
<dbReference type="RefSeq" id="XP_018689663.1">
    <property type="nucleotide sequence ID" value="XM_018840982.1"/>
</dbReference>
<proteinExistence type="predicted"/>
<evidence type="ECO:0000256" key="1">
    <source>
        <dbReference type="SAM" id="SignalP"/>
    </source>
</evidence>